<dbReference type="Gene3D" id="3.40.30.10">
    <property type="entry name" value="Glutaredoxin"/>
    <property type="match status" value="1"/>
</dbReference>
<dbReference type="Gene3D" id="2.60.300.12">
    <property type="entry name" value="HesB-like domain"/>
    <property type="match status" value="1"/>
</dbReference>
<keyword evidence="1" id="KW-0001">2Fe-2S</keyword>
<evidence type="ECO:0000256" key="3">
    <source>
        <dbReference type="ARBA" id="ARBA00023004"/>
    </source>
</evidence>
<keyword evidence="2" id="KW-0479">Metal-binding</keyword>
<keyword evidence="3" id="KW-0408">Iron</keyword>
<dbReference type="SUPFAM" id="SSF89360">
    <property type="entry name" value="HesB-like domain"/>
    <property type="match status" value="1"/>
</dbReference>
<dbReference type="Pfam" id="PF00581">
    <property type="entry name" value="Rhodanese"/>
    <property type="match status" value="1"/>
</dbReference>
<dbReference type="InterPro" id="IPR035903">
    <property type="entry name" value="HesB-like_dom_sf"/>
</dbReference>
<evidence type="ECO:0000256" key="1">
    <source>
        <dbReference type="ARBA" id="ARBA00022714"/>
    </source>
</evidence>
<dbReference type="PROSITE" id="PS50206">
    <property type="entry name" value="RHODANESE_3"/>
    <property type="match status" value="1"/>
</dbReference>
<dbReference type="EMBL" id="QFPO01000007">
    <property type="protein sequence ID" value="PZQ14799.1"/>
    <property type="molecule type" value="Genomic_DNA"/>
</dbReference>
<dbReference type="SUPFAM" id="SSF52833">
    <property type="entry name" value="Thioredoxin-like"/>
    <property type="match status" value="1"/>
</dbReference>
<dbReference type="PANTHER" id="PTHR10293:SF72">
    <property type="entry name" value="MONOTHIOL GLUTAREDOXIN-S14, CHLOROPLASTIC"/>
    <property type="match status" value="1"/>
</dbReference>
<feature type="domain" description="Rhodanese" evidence="6">
    <location>
        <begin position="215"/>
        <end position="302"/>
    </location>
</feature>
<accession>A0A2W5KFK2</accession>
<keyword evidence="5" id="KW-0676">Redox-active center</keyword>
<dbReference type="Proteomes" id="UP000249046">
    <property type="component" value="Unassembled WGS sequence"/>
</dbReference>
<evidence type="ECO:0000259" key="6">
    <source>
        <dbReference type="PROSITE" id="PS50206"/>
    </source>
</evidence>
<dbReference type="InterPro" id="IPR033658">
    <property type="entry name" value="GRX_PICOT-like"/>
</dbReference>
<evidence type="ECO:0000313" key="7">
    <source>
        <dbReference type="EMBL" id="PZQ14799.1"/>
    </source>
</evidence>
<dbReference type="Pfam" id="PF00462">
    <property type="entry name" value="Glutaredoxin"/>
    <property type="match status" value="1"/>
</dbReference>
<dbReference type="InterPro" id="IPR036873">
    <property type="entry name" value="Rhodanese-like_dom_sf"/>
</dbReference>
<name>A0A2W5KFK2_9GAMM</name>
<dbReference type="InterPro" id="IPR002109">
    <property type="entry name" value="Glutaredoxin"/>
</dbReference>
<evidence type="ECO:0000256" key="4">
    <source>
        <dbReference type="ARBA" id="ARBA00023014"/>
    </source>
</evidence>
<organism evidence="7 8">
    <name type="scientific">Rhodanobacter denitrificans</name>
    <dbReference type="NCBI Taxonomy" id="666685"/>
    <lineage>
        <taxon>Bacteria</taxon>
        <taxon>Pseudomonadati</taxon>
        <taxon>Pseudomonadota</taxon>
        <taxon>Gammaproteobacteria</taxon>
        <taxon>Lysobacterales</taxon>
        <taxon>Rhodanobacteraceae</taxon>
        <taxon>Rhodanobacter</taxon>
    </lineage>
</organism>
<dbReference type="GO" id="GO:0051537">
    <property type="term" value="F:2 iron, 2 sulfur cluster binding"/>
    <property type="evidence" value="ECO:0007669"/>
    <property type="project" value="UniProtKB-KW"/>
</dbReference>
<dbReference type="AlphaFoldDB" id="A0A2W5KFK2"/>
<gene>
    <name evidence="7" type="primary">grxD</name>
    <name evidence="7" type="ORF">DI564_09870</name>
</gene>
<dbReference type="Gene3D" id="3.40.250.10">
    <property type="entry name" value="Rhodanese-like domain"/>
    <property type="match status" value="1"/>
</dbReference>
<protein>
    <submittedName>
        <fullName evidence="7">Grx4 family monothiol glutaredoxin</fullName>
    </submittedName>
</protein>
<sequence length="304" mass="33318">MSAVRTRIEALLAAHPVILFMKGTREAPRCGFSAAAVERLDEVLDDYLGVDVLEDEAIRQGIKEYGNWPTIPQLYVNGELVGGSDIIQSLYDSGELHRLFGRPEPDRSPPDLVISDRAVAAIREAMADVGDAKLFLAIDSRFQPQFQFREAGSADIAVEVNGLEVRFDVASAQRARGARIDWVETEHGSGLSIQLPLAPKGVRDLDVRTLRERLAAGDITVIDVRPAADRAAAPFAAAEVLDADSHARLIGLDKGTPLAFLCHHGNSSRQAAEYFRERGFRDLYNVTGGIDAWSREIDPSVPRY</sequence>
<dbReference type="InterPro" id="IPR036249">
    <property type="entry name" value="Thioredoxin-like_sf"/>
</dbReference>
<dbReference type="NCBIfam" id="TIGR00365">
    <property type="entry name" value="Grx4 family monothiol glutaredoxin"/>
    <property type="match status" value="1"/>
</dbReference>
<comment type="caution">
    <text evidence="7">The sequence shown here is derived from an EMBL/GenBank/DDBJ whole genome shotgun (WGS) entry which is preliminary data.</text>
</comment>
<dbReference type="PROSITE" id="PS51354">
    <property type="entry name" value="GLUTAREDOXIN_2"/>
    <property type="match status" value="1"/>
</dbReference>
<evidence type="ECO:0000256" key="5">
    <source>
        <dbReference type="ARBA" id="ARBA00023284"/>
    </source>
</evidence>
<dbReference type="GO" id="GO:0046872">
    <property type="term" value="F:metal ion binding"/>
    <property type="evidence" value="ECO:0007669"/>
    <property type="project" value="UniProtKB-KW"/>
</dbReference>
<keyword evidence="4" id="KW-0411">Iron-sulfur</keyword>
<dbReference type="InterPro" id="IPR001763">
    <property type="entry name" value="Rhodanese-like_dom"/>
</dbReference>
<evidence type="ECO:0000256" key="2">
    <source>
        <dbReference type="ARBA" id="ARBA00022723"/>
    </source>
</evidence>
<dbReference type="PANTHER" id="PTHR10293">
    <property type="entry name" value="GLUTAREDOXIN FAMILY MEMBER"/>
    <property type="match status" value="1"/>
</dbReference>
<dbReference type="SUPFAM" id="SSF52821">
    <property type="entry name" value="Rhodanese/Cell cycle control phosphatase"/>
    <property type="match status" value="1"/>
</dbReference>
<dbReference type="SMART" id="SM00450">
    <property type="entry name" value="RHOD"/>
    <property type="match status" value="1"/>
</dbReference>
<evidence type="ECO:0000313" key="8">
    <source>
        <dbReference type="Proteomes" id="UP000249046"/>
    </source>
</evidence>
<proteinExistence type="predicted"/>
<reference evidence="7 8" key="1">
    <citation type="submission" date="2017-08" db="EMBL/GenBank/DDBJ databases">
        <title>Infants hospitalized years apart are colonized by the same room-sourced microbial strains.</title>
        <authorList>
            <person name="Brooks B."/>
            <person name="Olm M.R."/>
            <person name="Firek B.A."/>
            <person name="Baker R."/>
            <person name="Thomas B.C."/>
            <person name="Morowitz M.J."/>
            <person name="Banfield J.F."/>
        </authorList>
    </citation>
    <scope>NUCLEOTIDE SEQUENCE [LARGE SCALE GENOMIC DNA]</scope>
    <source>
        <strain evidence="7">S2_005_003_R2_42</strain>
    </source>
</reference>
<dbReference type="CDD" id="cd03028">
    <property type="entry name" value="GRX_PICOT_like"/>
    <property type="match status" value="1"/>
</dbReference>
<dbReference type="InterPro" id="IPR004480">
    <property type="entry name" value="Monothiol_GRX-rel"/>
</dbReference>